<evidence type="ECO:0000256" key="5">
    <source>
        <dbReference type="SAM" id="Phobius"/>
    </source>
</evidence>
<evidence type="ECO:0000259" key="6">
    <source>
        <dbReference type="Pfam" id="PF02931"/>
    </source>
</evidence>
<feature type="transmembrane region" description="Helical" evidence="5">
    <location>
        <begin position="447"/>
        <end position="467"/>
    </location>
</feature>
<dbReference type="InterPro" id="IPR006201">
    <property type="entry name" value="Neur_channel"/>
</dbReference>
<reference evidence="9" key="1">
    <citation type="submission" date="2022-11" db="UniProtKB">
        <authorList>
            <consortium name="WormBaseParasite"/>
        </authorList>
    </citation>
    <scope>IDENTIFICATION</scope>
</reference>
<organism evidence="8 9">
    <name type="scientific">Plectus sambesii</name>
    <dbReference type="NCBI Taxonomy" id="2011161"/>
    <lineage>
        <taxon>Eukaryota</taxon>
        <taxon>Metazoa</taxon>
        <taxon>Ecdysozoa</taxon>
        <taxon>Nematoda</taxon>
        <taxon>Chromadorea</taxon>
        <taxon>Plectida</taxon>
        <taxon>Plectina</taxon>
        <taxon>Plectoidea</taxon>
        <taxon>Plectidae</taxon>
        <taxon>Plectus</taxon>
    </lineage>
</organism>
<dbReference type="InterPro" id="IPR006202">
    <property type="entry name" value="Neur_chan_lig-bd"/>
</dbReference>
<accession>A0A914WJ96</accession>
<feature type="domain" description="Neurotransmitter-gated ion-channel ligand-binding" evidence="6">
    <location>
        <begin position="40"/>
        <end position="252"/>
    </location>
</feature>
<dbReference type="PANTHER" id="PTHR18945">
    <property type="entry name" value="NEUROTRANSMITTER GATED ION CHANNEL"/>
    <property type="match status" value="1"/>
</dbReference>
<dbReference type="InterPro" id="IPR038050">
    <property type="entry name" value="Neuro_actylchol_rec"/>
</dbReference>
<dbReference type="SUPFAM" id="SSF90112">
    <property type="entry name" value="Neurotransmitter-gated ion-channel transmembrane pore"/>
    <property type="match status" value="1"/>
</dbReference>
<protein>
    <submittedName>
        <fullName evidence="9">Uncharacterized protein</fullName>
    </submittedName>
</protein>
<evidence type="ECO:0000256" key="4">
    <source>
        <dbReference type="ARBA" id="ARBA00023136"/>
    </source>
</evidence>
<evidence type="ECO:0000256" key="3">
    <source>
        <dbReference type="ARBA" id="ARBA00022989"/>
    </source>
</evidence>
<dbReference type="InterPro" id="IPR036719">
    <property type="entry name" value="Neuro-gated_channel_TM_sf"/>
</dbReference>
<keyword evidence="3 5" id="KW-1133">Transmembrane helix</keyword>
<sequence>MLAHCSVAFLLVNNERGYDETVEQWTRGHFDTDEHNSSHEQRLFRLLFSRYNRHLRPLKDSSKAVKVYINPSISGIIKADELDQSLKFFQWFPMIWKDEFLEWDPSQYGGLQYLLVPSQMIWVPDIFAFTTMESKEVMPLEKTYARVDYRGNVNLVKHQFLTVRCQYYILLFPFDIQQCRMPFGSWAYTVEQVEVDAFESRLAQQIFEENSEWEIISFSGKRESVVYESFSPPIVNRTFQEIHYDLVFKRKPNFFIYMIVVPCSIIVHICLLGLFAPFNTNGDRQEKLTLGLTTLLTVAVLLHIVTGEMPKSAEGLPLLGKFILWELVVCATAVAVSVLLMYGHRHMIKCRRVPPDCIRNFDSKRKYDKSTVESYRMEEHLLAELAEKQFHHSDISSDDIHESSINMATIDSCVGDVISVKKQILQIQEDIALQEHWNIAFERIDMVFLLLFLSANAVSTYIIFVYIPGP</sequence>
<dbReference type="CDD" id="cd18989">
    <property type="entry name" value="LGIC_ECD_cation"/>
    <property type="match status" value="1"/>
</dbReference>
<dbReference type="GO" id="GO:0005230">
    <property type="term" value="F:extracellular ligand-gated monoatomic ion channel activity"/>
    <property type="evidence" value="ECO:0007669"/>
    <property type="project" value="InterPro"/>
</dbReference>
<keyword evidence="4 5" id="KW-0472">Membrane</keyword>
<dbReference type="GO" id="GO:0016020">
    <property type="term" value="C:membrane"/>
    <property type="evidence" value="ECO:0007669"/>
    <property type="project" value="UniProtKB-SubCell"/>
</dbReference>
<dbReference type="Gene3D" id="2.70.170.10">
    <property type="entry name" value="Neurotransmitter-gated ion-channel ligand-binding domain"/>
    <property type="match status" value="1"/>
</dbReference>
<feature type="transmembrane region" description="Helical" evidence="5">
    <location>
        <begin position="254"/>
        <end position="276"/>
    </location>
</feature>
<name>A0A914WJ96_9BILA</name>
<dbReference type="InterPro" id="IPR036734">
    <property type="entry name" value="Neur_chan_lig-bd_sf"/>
</dbReference>
<evidence type="ECO:0000256" key="1">
    <source>
        <dbReference type="ARBA" id="ARBA00004141"/>
    </source>
</evidence>
<dbReference type="Pfam" id="PF02932">
    <property type="entry name" value="Neur_chan_memb"/>
    <property type="match status" value="1"/>
</dbReference>
<feature type="transmembrane region" description="Helical" evidence="5">
    <location>
        <begin position="318"/>
        <end position="342"/>
    </location>
</feature>
<dbReference type="PRINTS" id="PR00252">
    <property type="entry name" value="NRIONCHANNEL"/>
</dbReference>
<dbReference type="WBParaSite" id="PSAMB.scaffold4196size15341.g23733.t1">
    <property type="protein sequence ID" value="PSAMB.scaffold4196size15341.g23733.t1"/>
    <property type="gene ID" value="PSAMB.scaffold4196size15341.g23733"/>
</dbReference>
<evidence type="ECO:0000313" key="9">
    <source>
        <dbReference type="WBParaSite" id="PSAMB.scaffold4196size15341.g23733.t1"/>
    </source>
</evidence>
<feature type="domain" description="Neurotransmitter-gated ion-channel transmembrane" evidence="7">
    <location>
        <begin position="259"/>
        <end position="464"/>
    </location>
</feature>
<dbReference type="FunFam" id="2.70.170.10:FF:000028">
    <property type="entry name" value="AcetylCholine Receptor"/>
    <property type="match status" value="1"/>
</dbReference>
<dbReference type="Proteomes" id="UP000887566">
    <property type="component" value="Unplaced"/>
</dbReference>
<keyword evidence="2 5" id="KW-0812">Transmembrane</keyword>
<evidence type="ECO:0000313" key="8">
    <source>
        <dbReference type="Proteomes" id="UP000887566"/>
    </source>
</evidence>
<evidence type="ECO:0000259" key="7">
    <source>
        <dbReference type="Pfam" id="PF02932"/>
    </source>
</evidence>
<comment type="subcellular location">
    <subcellularLocation>
        <location evidence="1">Membrane</location>
        <topology evidence="1">Multi-pass membrane protein</topology>
    </subcellularLocation>
</comment>
<dbReference type="InterPro" id="IPR006029">
    <property type="entry name" value="Neurotrans-gated_channel_TM"/>
</dbReference>
<dbReference type="Pfam" id="PF02931">
    <property type="entry name" value="Neur_chan_LBD"/>
    <property type="match status" value="1"/>
</dbReference>
<dbReference type="GO" id="GO:0004888">
    <property type="term" value="F:transmembrane signaling receptor activity"/>
    <property type="evidence" value="ECO:0007669"/>
    <property type="project" value="InterPro"/>
</dbReference>
<dbReference type="SUPFAM" id="SSF63712">
    <property type="entry name" value="Nicotinic receptor ligand binding domain-like"/>
    <property type="match status" value="1"/>
</dbReference>
<dbReference type="Gene3D" id="1.20.58.390">
    <property type="entry name" value="Neurotransmitter-gated ion-channel transmembrane domain"/>
    <property type="match status" value="1"/>
</dbReference>
<feature type="transmembrane region" description="Helical" evidence="5">
    <location>
        <begin position="288"/>
        <end position="306"/>
    </location>
</feature>
<keyword evidence="8" id="KW-1185">Reference proteome</keyword>
<proteinExistence type="predicted"/>
<evidence type="ECO:0000256" key="2">
    <source>
        <dbReference type="ARBA" id="ARBA00022692"/>
    </source>
</evidence>
<dbReference type="AlphaFoldDB" id="A0A914WJ96"/>